<dbReference type="AlphaFoldDB" id="A0A6A8D815"/>
<reference evidence="1" key="1">
    <citation type="submission" date="2019-11" db="EMBL/GenBank/DDBJ databases">
        <authorList>
            <person name="Li J."/>
        </authorList>
    </citation>
    <scope>NUCLEOTIDE SEQUENCE</scope>
    <source>
        <strain evidence="1">B6B</strain>
    </source>
</reference>
<dbReference type="PANTHER" id="PTHR34822">
    <property type="entry name" value="GRPB DOMAIN PROTEIN (AFU_ORTHOLOGUE AFUA_1G01530)"/>
    <property type="match status" value="1"/>
</dbReference>
<dbReference type="InterPro" id="IPR043519">
    <property type="entry name" value="NT_sf"/>
</dbReference>
<organism evidence="1 2">
    <name type="scientific">Aquibacillus halophilus</name>
    <dbReference type="NCBI Taxonomy" id="930132"/>
    <lineage>
        <taxon>Bacteria</taxon>
        <taxon>Bacillati</taxon>
        <taxon>Bacillota</taxon>
        <taxon>Bacilli</taxon>
        <taxon>Bacillales</taxon>
        <taxon>Bacillaceae</taxon>
        <taxon>Aquibacillus</taxon>
    </lineage>
</organism>
<gene>
    <name evidence="1" type="ORF">GH741_04305</name>
</gene>
<dbReference type="Proteomes" id="UP000799092">
    <property type="component" value="Unassembled WGS sequence"/>
</dbReference>
<dbReference type="EMBL" id="WJNG01000002">
    <property type="protein sequence ID" value="MRH41895.1"/>
    <property type="molecule type" value="Genomic_DNA"/>
</dbReference>
<accession>A0A6A8D815</accession>
<sequence length="171" mass="20382">MRYVEVVPPNNNWSLLFNKEAEQIRLILQEEVHDIYHIGSTAIPNMSAKPVIDILVNVMNISNIDDYNQQFEKLDYIGMGENGIKDRRFFMKGRENRTHHIHIFQQGNKEIKRHLAFRDYLISHPKEAEKYRKLKEELAKQFPNNMKNYIEGKDSFIKNIDKLAADWYCNR</sequence>
<protein>
    <submittedName>
        <fullName evidence="1">GrpB family protein</fullName>
    </submittedName>
</protein>
<dbReference type="RefSeq" id="WP_338079241.1">
    <property type="nucleotide sequence ID" value="NZ_WJNG01000002.1"/>
</dbReference>
<evidence type="ECO:0000313" key="1">
    <source>
        <dbReference type="EMBL" id="MRH41895.1"/>
    </source>
</evidence>
<dbReference type="SUPFAM" id="SSF81301">
    <property type="entry name" value="Nucleotidyltransferase"/>
    <property type="match status" value="1"/>
</dbReference>
<dbReference type="Gene3D" id="3.30.460.10">
    <property type="entry name" value="Beta Polymerase, domain 2"/>
    <property type="match status" value="1"/>
</dbReference>
<comment type="caution">
    <text evidence="1">The sequence shown here is derived from an EMBL/GenBank/DDBJ whole genome shotgun (WGS) entry which is preliminary data.</text>
</comment>
<evidence type="ECO:0000313" key="2">
    <source>
        <dbReference type="Proteomes" id="UP000799092"/>
    </source>
</evidence>
<dbReference type="Pfam" id="PF04229">
    <property type="entry name" value="GrpB"/>
    <property type="match status" value="1"/>
</dbReference>
<name>A0A6A8D815_9BACI</name>
<keyword evidence="2" id="KW-1185">Reference proteome</keyword>
<proteinExistence type="predicted"/>
<dbReference type="InterPro" id="IPR007344">
    <property type="entry name" value="GrpB/CoaE"/>
</dbReference>
<dbReference type="PANTHER" id="PTHR34822:SF1">
    <property type="entry name" value="GRPB FAMILY PROTEIN"/>
    <property type="match status" value="1"/>
</dbReference>